<dbReference type="Gene3D" id="3.40.720.10">
    <property type="entry name" value="Alkaline Phosphatase, subunit A"/>
    <property type="match status" value="2"/>
</dbReference>
<dbReference type="KEGG" id="nbg:DV706_19955"/>
<dbReference type="AlphaFoldDB" id="A0A4D6HS38"/>
<dbReference type="Proteomes" id="UP000296822">
    <property type="component" value="Plasmid unnamed2"/>
</dbReference>
<name>A0A4D6HS38_9EURY</name>
<dbReference type="GeneID" id="39853555"/>
<dbReference type="EMBL" id="CP031307">
    <property type="protein sequence ID" value="QCC56814.1"/>
    <property type="molecule type" value="Genomic_DNA"/>
</dbReference>
<dbReference type="Pfam" id="PF01663">
    <property type="entry name" value="Phosphodiest"/>
    <property type="match status" value="1"/>
</dbReference>
<keyword evidence="1" id="KW-0614">Plasmid</keyword>
<accession>A0A4D6HS38</accession>
<reference evidence="1 2" key="1">
    <citation type="journal article" date="2019" name="Nat. Commun.">
        <title>A new type of DNA phosphorothioation-based antiviral system in archaea.</title>
        <authorList>
            <person name="Xiong L."/>
            <person name="Liu S."/>
            <person name="Chen S."/>
            <person name="Xiao Y."/>
            <person name="Zhu B."/>
            <person name="Gao Y."/>
            <person name="Zhang Y."/>
            <person name="Chen B."/>
            <person name="Luo J."/>
            <person name="Deng Z."/>
            <person name="Chen X."/>
            <person name="Wang L."/>
            <person name="Chen S."/>
        </authorList>
    </citation>
    <scope>NUCLEOTIDE SEQUENCE [LARGE SCALE GENOMIC DNA]</scope>
    <source>
        <strain evidence="1 2">JCM 10635</strain>
        <plasmid evidence="1 2">unnamed2</plasmid>
    </source>
</reference>
<sequence>MSATNQYTKTDRAFVLGIDGVPWDRIHRWIEAGELPNFKTLADEGVGTPLRSTTPPTTPTAWPSIATGVWPDKHGIYGFQKLNKDYTQQMNTSADRTQPALWDLLSPSLVGNVPMTFPASSIDGTMVSGMISPKVNRRATHPPEFASEIDAHIPNYEIGLNWQQYSGEETRFRNDLTSLVDARRALMSRLMETDDWRLFFFVYTAPDRLQHLIWDDDVMLEHYRQLDDILGEVIEYTDQKGANLFVVSDHGFGPISKFVNLSAVLENEGYLSQTERTATRGSLDKLGITKSTILGTIRKLGIDDGHVVDTLPKPLVDRFATQVPGDHGLYDVDFSETVAFAHGPSHVYINDTERFEEGIVSPAEVPSIKRELMSIFSALTDPETGETVLTVSDGDELFPTDTHSPDIVAVGQDGYEEKTKLANDVFEPAGAKAASHRSEGVFFARGPSVKSRELNSIPDLSVVDVAPTILHSVGEPIPETVDGEVSTACLAANNAPTMRAVSQSVVDDADAEQTEDFDDVEDRLRGLGYME</sequence>
<evidence type="ECO:0000313" key="1">
    <source>
        <dbReference type="EMBL" id="QCC56814.1"/>
    </source>
</evidence>
<dbReference type="InterPro" id="IPR002591">
    <property type="entry name" value="Phosphodiest/P_Trfase"/>
</dbReference>
<proteinExistence type="predicted"/>
<protein>
    <submittedName>
        <fullName evidence="1">Phosphodiesterase</fullName>
    </submittedName>
</protein>
<dbReference type="RefSeq" id="WP_006067277.1">
    <property type="nucleotide sequence ID" value="NZ_CP031307.1"/>
</dbReference>
<dbReference type="InterPro" id="IPR017850">
    <property type="entry name" value="Alkaline_phosphatase_core_sf"/>
</dbReference>
<dbReference type="PANTHER" id="PTHR10151">
    <property type="entry name" value="ECTONUCLEOTIDE PYROPHOSPHATASE/PHOSPHODIESTERASE"/>
    <property type="match status" value="1"/>
</dbReference>
<dbReference type="GO" id="GO:0016787">
    <property type="term" value="F:hydrolase activity"/>
    <property type="evidence" value="ECO:0007669"/>
    <property type="project" value="UniProtKB-ARBA"/>
</dbReference>
<organism evidence="1 2">
    <name type="scientific">Natronorubrum bangense</name>
    <dbReference type="NCBI Taxonomy" id="61858"/>
    <lineage>
        <taxon>Archaea</taxon>
        <taxon>Methanobacteriati</taxon>
        <taxon>Methanobacteriota</taxon>
        <taxon>Stenosarchaea group</taxon>
        <taxon>Halobacteria</taxon>
        <taxon>Halobacteriales</taxon>
        <taxon>Natrialbaceae</taxon>
        <taxon>Natronorubrum</taxon>
    </lineage>
</organism>
<dbReference type="PANTHER" id="PTHR10151:SF120">
    <property type="entry name" value="BIS(5'-ADENOSYL)-TRIPHOSPHATASE"/>
    <property type="match status" value="1"/>
</dbReference>
<dbReference type="SUPFAM" id="SSF53649">
    <property type="entry name" value="Alkaline phosphatase-like"/>
    <property type="match status" value="2"/>
</dbReference>
<geneLocation type="plasmid" evidence="1">
    <name>unnamed2</name>
</geneLocation>
<evidence type="ECO:0000313" key="2">
    <source>
        <dbReference type="Proteomes" id="UP000296822"/>
    </source>
</evidence>
<gene>
    <name evidence="1" type="ORF">DV706_19955</name>
</gene>